<name>A0A078B036_STYLE</name>
<dbReference type="InParanoid" id="A0A078B036"/>
<dbReference type="Proteomes" id="UP000039865">
    <property type="component" value="Unassembled WGS sequence"/>
</dbReference>
<feature type="region of interest" description="Disordered" evidence="3">
    <location>
        <begin position="1536"/>
        <end position="1595"/>
    </location>
</feature>
<keyword evidence="1" id="KW-0863">Zinc-finger</keyword>
<evidence type="ECO:0000256" key="3">
    <source>
        <dbReference type="SAM" id="MobiDB-lite"/>
    </source>
</evidence>
<evidence type="ECO:0000256" key="1">
    <source>
        <dbReference type="PROSITE-ProRule" id="PRU00723"/>
    </source>
</evidence>
<dbReference type="OrthoDB" id="296454at2759"/>
<feature type="region of interest" description="Disordered" evidence="3">
    <location>
        <begin position="1407"/>
        <end position="1431"/>
    </location>
</feature>
<sequence length="1595" mass="188483">MDNKNSGPSTGRQVINISAHGNQSRLENINDLNNSATQRYMDQVFDSQISRASHDQSLEYSSRNVNEYILQEQNIRKTEPMMKSSTSVQFNTHKIQSHIQHQKSAQLQVIDENKQTLGVQSSGQKKKIQTLNSGSYSNLPNLNTMKHDLSDVVSQSMKLEESVKAFDRRPQRIPGLTDFLCEKHYKKFGTYNRTQKELHKYWKSHVSSVYAQLRESKNRSYKETENLLHGSKFGISFKGQTFKENLNIDSNKATNNNVSIVSGNLEEQYKMLYEMDVVYTLQKDLEDEEIQRKGNELRMQEERRRIIEKEIKEDEEKAIFKMVQQYYVDLANFKIRQLDDQNKVEDKQAAKNWHKIKTNQSINPIDSIDEVKNEPQKPILGNEELDKEKERINKKLEKEMEFLQRFFKFVRSENLTNDPIELFQMYKNEQNKSAKDITWGGNESEVLEIINGFFGPQKLIKRIQLYYSECNKNGKYKGISLFGFYQQVKKRDRLLVFIDWKEVKKRKKEISDYELVKQLRKIFDIDPDFKREYLEISVEEWILAYNDLNKEDELQKMSLISSKLDKKRKKQDEKIMEKVFGEEKYKRLKEELSHKTGKKRLNELAQHKDQQQRKKILIQLQKKFSHDIVLQRLIKEEVKEYRPFKYPEEYDKIDEEEEYKCKFRGKTGLEVKELGEGKELLNTFKRLDENDLYMLNNEIRQQRSEEYQFEKFVRDRVETYLEMMKKRSDKQEESLRQFMSSTYHQAKYRFSKLINKRYPHYGYGQKEDSETYKKSYPRSFKKYFFSLVKSYVKNKKGGFKRVRQAPPTFMLPGGKRCHVHDFGCPEDCPHVTLNKRVLLRTHQMKRKQKEPLPYRSRVWRRKDFKEALKKVYMLSSELENCTFEPEAGSMSKYIDTALQANPNLAREGFLSEPDPEAYFNKLGKNFETSHPEVYKAGVLKRSKLKYSQGKYEEAMNGLCEGFNIDSLKMHFNPQDMKKFFGELMKKKREERLKKEEQDRQKKGGVDFRNRIHKEAPESQKKKPQEDFENKKLIPILREAYDLIVTLEKRKADAEKQINKIEREQNKSKKLMKSFSHYKKSQTRMDMTGNEKILFKSIMCPLKDKCSKVMKPRWPSSNIKSVTQFGEECPFAHHPMELRFPESITTKLAASYQTIKSINQRMDEEKPRQVFRPTGGLFDCNGCSQKSGKHIGGPCNLCRYKEMADEESKKFNDKNRKNSLMRSIERRETKEFKENNKEMHSIMQALDLDNNYTKKFGLLKKACVLHFYGRFNDAFDELAKAVKIIQDQQEIEQQKQKVIEKRWRFKLGLDDGFELPVPIETIDPTKVDEKFLKKLDLSGAVSLATLKLYIEQVSPMKGEEFSKHAYLNKQIEDYYLLFESAIEDKQNTIKKMKKQVEKLDEEADMMEAFGSGGQNSPERSPDKGDNNEGTVKFKPKKTKMCPVLLEKKFCPLAKQPKCPHAHSEFELEKMAPGSKMCERILRQEKCHLFKERKCPYAHNPIELDLIPTETKMKNLNGVIVSQTVKLKNMKPLEAWKPAKSGDIEHTHLMDMTSKKRKRNGEDEDEDDEENEKKKGKLKKSIFDRENVFRKPFESNQ</sequence>
<feature type="coiled-coil region" evidence="2">
    <location>
        <begin position="285"/>
        <end position="317"/>
    </location>
</feature>
<feature type="region of interest" description="Disordered" evidence="3">
    <location>
        <begin position="990"/>
        <end position="1026"/>
    </location>
</feature>
<dbReference type="InterPro" id="IPR000571">
    <property type="entry name" value="Znf_CCCH"/>
</dbReference>
<dbReference type="PROSITE" id="PS50103">
    <property type="entry name" value="ZF_C3H1"/>
    <property type="match status" value="1"/>
</dbReference>
<evidence type="ECO:0000259" key="4">
    <source>
        <dbReference type="PROSITE" id="PS50103"/>
    </source>
</evidence>
<proteinExistence type="predicted"/>
<dbReference type="EMBL" id="CCKQ01014610">
    <property type="protein sequence ID" value="CDW86398.1"/>
    <property type="molecule type" value="Genomic_DNA"/>
</dbReference>
<keyword evidence="1" id="KW-0862">Zinc</keyword>
<keyword evidence="2" id="KW-0175">Coiled coil</keyword>
<keyword evidence="6" id="KW-1185">Reference proteome</keyword>
<gene>
    <name evidence="5" type="primary">Contig17071.g18190</name>
    <name evidence="5" type="ORF">STYLEM_15492</name>
</gene>
<feature type="compositionally biased region" description="Basic and acidic residues" evidence="3">
    <location>
        <begin position="1538"/>
        <end position="1547"/>
    </location>
</feature>
<feature type="region of interest" description="Disordered" evidence="3">
    <location>
        <begin position="1"/>
        <end position="21"/>
    </location>
</feature>
<organism evidence="5 6">
    <name type="scientific">Stylonychia lemnae</name>
    <name type="common">Ciliate</name>
    <dbReference type="NCBI Taxonomy" id="5949"/>
    <lineage>
        <taxon>Eukaryota</taxon>
        <taxon>Sar</taxon>
        <taxon>Alveolata</taxon>
        <taxon>Ciliophora</taxon>
        <taxon>Intramacronucleata</taxon>
        <taxon>Spirotrichea</taxon>
        <taxon>Stichotrichia</taxon>
        <taxon>Sporadotrichida</taxon>
        <taxon>Oxytrichidae</taxon>
        <taxon>Stylonychinae</taxon>
        <taxon>Stylonychia</taxon>
    </lineage>
</organism>
<feature type="domain" description="C3H1-type" evidence="4">
    <location>
        <begin position="1434"/>
        <end position="1464"/>
    </location>
</feature>
<evidence type="ECO:0000313" key="6">
    <source>
        <dbReference type="Proteomes" id="UP000039865"/>
    </source>
</evidence>
<protein>
    <recommendedName>
        <fullName evidence="4">C3H1-type domain-containing protein</fullName>
    </recommendedName>
</protein>
<evidence type="ECO:0000313" key="5">
    <source>
        <dbReference type="EMBL" id="CDW86398.1"/>
    </source>
</evidence>
<dbReference type="GO" id="GO:0008270">
    <property type="term" value="F:zinc ion binding"/>
    <property type="evidence" value="ECO:0007669"/>
    <property type="project" value="UniProtKB-KW"/>
</dbReference>
<feature type="zinc finger region" description="C3H1-type" evidence="1">
    <location>
        <begin position="1434"/>
        <end position="1464"/>
    </location>
</feature>
<accession>A0A078B036</accession>
<evidence type="ECO:0000256" key="2">
    <source>
        <dbReference type="SAM" id="Coils"/>
    </source>
</evidence>
<reference evidence="5 6" key="1">
    <citation type="submission" date="2014-06" db="EMBL/GenBank/DDBJ databases">
        <authorList>
            <person name="Swart Estienne"/>
        </authorList>
    </citation>
    <scope>NUCLEOTIDE SEQUENCE [LARGE SCALE GENOMIC DNA]</scope>
    <source>
        <strain evidence="5 6">130c</strain>
    </source>
</reference>
<keyword evidence="1" id="KW-0479">Metal-binding</keyword>
<feature type="compositionally biased region" description="Basic and acidic residues" evidence="3">
    <location>
        <begin position="1579"/>
        <end position="1595"/>
    </location>
</feature>
<feature type="coiled-coil region" evidence="2">
    <location>
        <begin position="1036"/>
        <end position="1073"/>
    </location>
</feature>